<comment type="similarity">
    <text evidence="1">Belongs to the DOCK family.</text>
</comment>
<dbReference type="InterPro" id="IPR027357">
    <property type="entry name" value="DOCKER_dom"/>
</dbReference>
<proteinExistence type="inferred from homology"/>
<name>A0A2I0T6F8_LIMLA</name>
<reference evidence="4" key="1">
    <citation type="submission" date="2017-11" db="EMBL/GenBank/DDBJ databases">
        <authorList>
            <person name="Lima N.C."/>
            <person name="Parody-Merino A.M."/>
            <person name="Battley P.F."/>
            <person name="Fidler A.E."/>
            <person name="Prosdocimi F."/>
        </authorList>
    </citation>
    <scope>NUCLEOTIDE SEQUENCE [LARGE SCALE GENOMIC DNA]</scope>
</reference>
<dbReference type="GO" id="GO:0007520">
    <property type="term" value="P:myoblast fusion"/>
    <property type="evidence" value="ECO:0007669"/>
    <property type="project" value="TreeGrafter"/>
</dbReference>
<dbReference type="GO" id="GO:0005737">
    <property type="term" value="C:cytoplasm"/>
    <property type="evidence" value="ECO:0007669"/>
    <property type="project" value="TreeGrafter"/>
</dbReference>
<dbReference type="AlphaFoldDB" id="A0A2I0T6F8"/>
<dbReference type="PANTHER" id="PTHR45653:SF1">
    <property type="entry name" value="DEDICATOR OF CYTOKINESIS PROTEIN 1"/>
    <property type="match status" value="1"/>
</dbReference>
<dbReference type="GO" id="GO:0005085">
    <property type="term" value="F:guanyl-nucleotide exchange factor activity"/>
    <property type="evidence" value="ECO:0007669"/>
    <property type="project" value="InterPro"/>
</dbReference>
<protein>
    <recommendedName>
        <fullName evidence="2">DOCKER domain-containing protein</fullName>
    </recommendedName>
</protein>
<dbReference type="Proteomes" id="UP000233556">
    <property type="component" value="Unassembled WGS sequence"/>
</dbReference>
<dbReference type="InterPro" id="IPR026791">
    <property type="entry name" value="DOCK"/>
</dbReference>
<organism evidence="3 4">
    <name type="scientific">Limosa lapponica baueri</name>
    <dbReference type="NCBI Taxonomy" id="1758121"/>
    <lineage>
        <taxon>Eukaryota</taxon>
        <taxon>Metazoa</taxon>
        <taxon>Chordata</taxon>
        <taxon>Craniata</taxon>
        <taxon>Vertebrata</taxon>
        <taxon>Euteleostomi</taxon>
        <taxon>Archelosauria</taxon>
        <taxon>Archosauria</taxon>
        <taxon>Dinosauria</taxon>
        <taxon>Saurischia</taxon>
        <taxon>Theropoda</taxon>
        <taxon>Coelurosauria</taxon>
        <taxon>Aves</taxon>
        <taxon>Neognathae</taxon>
        <taxon>Neoaves</taxon>
        <taxon>Charadriiformes</taxon>
        <taxon>Scolopacidae</taxon>
        <taxon>Limosa</taxon>
    </lineage>
</organism>
<dbReference type="GO" id="GO:0031267">
    <property type="term" value="F:small GTPase binding"/>
    <property type="evidence" value="ECO:0007669"/>
    <property type="project" value="TreeGrafter"/>
</dbReference>
<dbReference type="OrthoDB" id="18896at2759"/>
<dbReference type="GO" id="GO:0016477">
    <property type="term" value="P:cell migration"/>
    <property type="evidence" value="ECO:0007669"/>
    <property type="project" value="TreeGrafter"/>
</dbReference>
<dbReference type="PANTHER" id="PTHR45653">
    <property type="entry name" value="DEDICATOR OF CYTOKINESIS"/>
    <property type="match status" value="1"/>
</dbReference>
<sequence>MQINSCKYGKERVEKCNETQQPQTENQHRREELVLGIWAPSSHCFGIDSAATKNSGCLESSSPSSKLRSWRKQAQFYENIVKVIRPKPDYFAVGYYGQGFPTFIRNKVFIYRGKEYERREDFEARLLTQFPNAEKMKTTSPPGDDIKNSSGQYIQCFTVKPKLDLPSKFHRPVSEQIVRSDVPPEVVEGNPATSG</sequence>
<gene>
    <name evidence="3" type="ORF">llap_20328</name>
</gene>
<dbReference type="EMBL" id="KZ517285">
    <property type="protein sequence ID" value="PKU29368.1"/>
    <property type="molecule type" value="Genomic_DNA"/>
</dbReference>
<reference evidence="4" key="2">
    <citation type="submission" date="2017-12" db="EMBL/GenBank/DDBJ databases">
        <title>Genome sequence of the Bar-tailed Godwit (Limosa lapponica baueri).</title>
        <authorList>
            <person name="Lima N.C.B."/>
            <person name="Parody-Merino A.M."/>
            <person name="Battley P.F."/>
            <person name="Fidler A.E."/>
            <person name="Prosdocimi F."/>
        </authorList>
    </citation>
    <scope>NUCLEOTIDE SEQUENCE [LARGE SCALE GENOMIC DNA]</scope>
</reference>
<feature type="domain" description="DOCKER" evidence="2">
    <location>
        <begin position="1"/>
        <end position="195"/>
    </location>
</feature>
<dbReference type="GO" id="GO:0005886">
    <property type="term" value="C:plasma membrane"/>
    <property type="evidence" value="ECO:0007669"/>
    <property type="project" value="TreeGrafter"/>
</dbReference>
<keyword evidence="4" id="KW-1185">Reference proteome</keyword>
<evidence type="ECO:0000313" key="3">
    <source>
        <dbReference type="EMBL" id="PKU29368.1"/>
    </source>
</evidence>
<evidence type="ECO:0000259" key="2">
    <source>
        <dbReference type="PROSITE" id="PS51651"/>
    </source>
</evidence>
<evidence type="ECO:0000313" key="4">
    <source>
        <dbReference type="Proteomes" id="UP000233556"/>
    </source>
</evidence>
<dbReference type="PROSITE" id="PS51651">
    <property type="entry name" value="DOCKER"/>
    <property type="match status" value="1"/>
</dbReference>
<evidence type="ECO:0000256" key="1">
    <source>
        <dbReference type="PROSITE-ProRule" id="PRU00984"/>
    </source>
</evidence>
<dbReference type="GO" id="GO:0007264">
    <property type="term" value="P:small GTPase-mediated signal transduction"/>
    <property type="evidence" value="ECO:0007669"/>
    <property type="project" value="InterPro"/>
</dbReference>
<accession>A0A2I0T6F8</accession>